<reference evidence="1 2" key="1">
    <citation type="submission" date="2016-10" db="EMBL/GenBank/DDBJ databases">
        <authorList>
            <person name="de Groot N.N."/>
        </authorList>
    </citation>
    <scope>NUCLEOTIDE SEQUENCE [LARGE SCALE GENOMIC DNA]</scope>
    <source>
        <strain evidence="1 2">DSM 20581</strain>
    </source>
</reference>
<evidence type="ECO:0008006" key="3">
    <source>
        <dbReference type="Google" id="ProtNLM"/>
    </source>
</evidence>
<dbReference type="AlphaFoldDB" id="A0A1I5YT64"/>
<dbReference type="OrthoDB" id="8246499at2"/>
<dbReference type="RefSeq" id="WP_092481227.1">
    <property type="nucleotide sequence ID" value="NZ_FOXW01000014.1"/>
</dbReference>
<sequence length="181" mass="20691">MTVLKVNEQLWHSGIVRTIEVGGLSKADLMDKLQEKNVFFNDLGKQLLLDERMSVSKEVYLLKTIELTVGDLGFIEGAVLPDIYARAIENGLSLCPVETGPYLRLAYLDQLEGYTGKPVYEKQAPYGSITIASEKIDEEEDFPQGFYIRKVEGNLWLRGYVADDLHIWNPNDRFLFYCFNQ</sequence>
<protein>
    <recommendedName>
        <fullName evidence="3">Helicase</fullName>
    </recommendedName>
</protein>
<proteinExistence type="predicted"/>
<keyword evidence="2" id="KW-1185">Reference proteome</keyword>
<evidence type="ECO:0000313" key="2">
    <source>
        <dbReference type="Proteomes" id="UP000199136"/>
    </source>
</evidence>
<dbReference type="STRING" id="82801.SAMN04488506_2236"/>
<dbReference type="EMBL" id="FOXW01000014">
    <property type="protein sequence ID" value="SFQ47372.1"/>
    <property type="molecule type" value="Genomic_DNA"/>
</dbReference>
<evidence type="ECO:0000313" key="1">
    <source>
        <dbReference type="EMBL" id="SFQ47372.1"/>
    </source>
</evidence>
<dbReference type="Proteomes" id="UP000199136">
    <property type="component" value="Unassembled WGS sequence"/>
</dbReference>
<name>A0A1I5YT64_9LACT</name>
<accession>A0A1I5YT64</accession>
<organism evidence="1 2">
    <name type="scientific">Desemzia incerta</name>
    <dbReference type="NCBI Taxonomy" id="82801"/>
    <lineage>
        <taxon>Bacteria</taxon>
        <taxon>Bacillati</taxon>
        <taxon>Bacillota</taxon>
        <taxon>Bacilli</taxon>
        <taxon>Lactobacillales</taxon>
        <taxon>Carnobacteriaceae</taxon>
        <taxon>Desemzia</taxon>
    </lineage>
</organism>
<gene>
    <name evidence="1" type="ORF">SAMN04488506_2236</name>
</gene>